<organism evidence="2 3">
    <name type="scientific">Williamsia limnetica</name>
    <dbReference type="NCBI Taxonomy" id="882452"/>
    <lineage>
        <taxon>Bacteria</taxon>
        <taxon>Bacillati</taxon>
        <taxon>Actinomycetota</taxon>
        <taxon>Actinomycetes</taxon>
        <taxon>Mycobacteriales</taxon>
        <taxon>Nocardiaceae</taxon>
        <taxon>Williamsia</taxon>
    </lineage>
</organism>
<feature type="transmembrane region" description="Helical" evidence="1">
    <location>
        <begin position="12"/>
        <end position="35"/>
    </location>
</feature>
<proteinExistence type="predicted"/>
<dbReference type="AlphaFoldDB" id="A0A318RA31"/>
<name>A0A318RA31_WILLI</name>
<sequence>MAHTTRLPHWFSILVIASGATIAFVLGLVFSAPYATDVAHTRQPHPPTITDPGWPHLHNWAWAAAIGIAVLIPLSFGIRRIGRH</sequence>
<dbReference type="RefSeq" id="WP_110472944.1">
    <property type="nucleotide sequence ID" value="NZ_QJSP01000030.1"/>
</dbReference>
<keyword evidence="1" id="KW-0812">Transmembrane</keyword>
<accession>A0A318RA31</accession>
<feature type="transmembrane region" description="Helical" evidence="1">
    <location>
        <begin position="60"/>
        <end position="78"/>
    </location>
</feature>
<reference evidence="2 3" key="1">
    <citation type="submission" date="2018-06" db="EMBL/GenBank/DDBJ databases">
        <title>Genomic Encyclopedia of Type Strains, Phase IV (KMG-IV): sequencing the most valuable type-strain genomes for metagenomic binning, comparative biology and taxonomic classification.</title>
        <authorList>
            <person name="Goeker M."/>
        </authorList>
    </citation>
    <scope>NUCLEOTIDE SEQUENCE [LARGE SCALE GENOMIC DNA]</scope>
    <source>
        <strain evidence="2 3">DSM 45521</strain>
    </source>
</reference>
<evidence type="ECO:0000313" key="3">
    <source>
        <dbReference type="Proteomes" id="UP000247591"/>
    </source>
</evidence>
<keyword evidence="1" id="KW-1133">Transmembrane helix</keyword>
<keyword evidence="3" id="KW-1185">Reference proteome</keyword>
<dbReference type="EMBL" id="QJSP01000030">
    <property type="protein sequence ID" value="PYE11817.1"/>
    <property type="molecule type" value="Genomic_DNA"/>
</dbReference>
<evidence type="ECO:0000256" key="1">
    <source>
        <dbReference type="SAM" id="Phobius"/>
    </source>
</evidence>
<dbReference type="Proteomes" id="UP000247591">
    <property type="component" value="Unassembled WGS sequence"/>
</dbReference>
<evidence type="ECO:0000313" key="2">
    <source>
        <dbReference type="EMBL" id="PYE11817.1"/>
    </source>
</evidence>
<keyword evidence="1" id="KW-0472">Membrane</keyword>
<protein>
    <submittedName>
        <fullName evidence="2">Uncharacterized protein</fullName>
    </submittedName>
</protein>
<comment type="caution">
    <text evidence="2">The sequence shown here is derived from an EMBL/GenBank/DDBJ whole genome shotgun (WGS) entry which is preliminary data.</text>
</comment>
<gene>
    <name evidence="2" type="ORF">DFR67_13025</name>
</gene>